<reference evidence="1 2" key="1">
    <citation type="journal article" date="2023" name="Mol. Biol. Evol.">
        <title>Genomics of Secondarily Temperate Adaptation in the Only Non-Antarctic Icefish.</title>
        <authorList>
            <person name="Rivera-Colon A.G."/>
            <person name="Rayamajhi N."/>
            <person name="Minhas B.F."/>
            <person name="Madrigal G."/>
            <person name="Bilyk K.T."/>
            <person name="Yoon V."/>
            <person name="Hune M."/>
            <person name="Gregory S."/>
            <person name="Cheng C.H.C."/>
            <person name="Catchen J.M."/>
        </authorList>
    </citation>
    <scope>NUCLEOTIDE SEQUENCE [LARGE SCALE GENOMIC DNA]</scope>
    <source>
        <tissue evidence="1">White muscle</tissue>
    </source>
</reference>
<organism evidence="1 2">
    <name type="scientific">Champsocephalus gunnari</name>
    <name type="common">Mackerel icefish</name>
    <dbReference type="NCBI Taxonomy" id="52237"/>
    <lineage>
        <taxon>Eukaryota</taxon>
        <taxon>Metazoa</taxon>
        <taxon>Chordata</taxon>
        <taxon>Craniata</taxon>
        <taxon>Vertebrata</taxon>
        <taxon>Euteleostomi</taxon>
        <taxon>Actinopterygii</taxon>
        <taxon>Neopterygii</taxon>
        <taxon>Teleostei</taxon>
        <taxon>Neoteleostei</taxon>
        <taxon>Acanthomorphata</taxon>
        <taxon>Eupercaria</taxon>
        <taxon>Perciformes</taxon>
        <taxon>Notothenioidei</taxon>
        <taxon>Channichthyidae</taxon>
        <taxon>Champsocephalus</taxon>
    </lineage>
</organism>
<keyword evidence="2" id="KW-1185">Reference proteome</keyword>
<dbReference type="Proteomes" id="UP001331515">
    <property type="component" value="Unassembled WGS sequence"/>
</dbReference>
<dbReference type="EMBL" id="JAURVH010001527">
    <property type="protein sequence ID" value="KAK5913755.1"/>
    <property type="molecule type" value="Genomic_DNA"/>
</dbReference>
<gene>
    <name evidence="1" type="ORF">CgunFtcFv8_008256</name>
</gene>
<protein>
    <submittedName>
        <fullName evidence="1">Uncharacterized protein</fullName>
    </submittedName>
</protein>
<sequence>MTHLKTSRLVPETGHKINTVGGERESGIKRGVWLSVVGLQASSVMIRLNMSCRNWLPCQESGYRRESGMRQVHVQSGVFLHSFIHKSSGEVCNTVFSRHQSPQGLSPQAGCESEGYTSFSSSDSFSALFLNTASVGKLVAAVVLSGVIAMLEATSGSSLSV</sequence>
<evidence type="ECO:0000313" key="1">
    <source>
        <dbReference type="EMBL" id="KAK5913755.1"/>
    </source>
</evidence>
<evidence type="ECO:0000313" key="2">
    <source>
        <dbReference type="Proteomes" id="UP001331515"/>
    </source>
</evidence>
<accession>A0AAN8D579</accession>
<comment type="caution">
    <text evidence="1">The sequence shown here is derived from an EMBL/GenBank/DDBJ whole genome shotgun (WGS) entry which is preliminary data.</text>
</comment>
<proteinExistence type="predicted"/>
<name>A0AAN8D579_CHAGU</name>
<dbReference type="AlphaFoldDB" id="A0AAN8D579"/>